<dbReference type="Proteomes" id="UP000462449">
    <property type="component" value="Unassembled WGS sequence"/>
</dbReference>
<gene>
    <name evidence="8" type="ORF">DWB62_008400</name>
    <name evidence="7" type="ORF">GNY23_08400</name>
</gene>
<dbReference type="InterPro" id="IPR022764">
    <property type="entry name" value="Peptidase_S54_rhomboid_dom"/>
</dbReference>
<protein>
    <submittedName>
        <fullName evidence="7">Rhomboid family intramembrane serine protease</fullName>
    </submittedName>
</protein>
<evidence type="ECO:0000313" key="9">
    <source>
        <dbReference type="Proteomes" id="UP000285951"/>
    </source>
</evidence>
<feature type="transmembrane region" description="Helical" evidence="5">
    <location>
        <begin position="167"/>
        <end position="186"/>
    </location>
</feature>
<dbReference type="EMBL" id="QTZN02000015">
    <property type="protein sequence ID" value="MVB07035.1"/>
    <property type="molecule type" value="Genomic_DNA"/>
</dbReference>
<dbReference type="SUPFAM" id="SSF144091">
    <property type="entry name" value="Rhomboid-like"/>
    <property type="match status" value="1"/>
</dbReference>
<evidence type="ECO:0000313" key="7">
    <source>
        <dbReference type="EMBL" id="MUP37830.1"/>
    </source>
</evidence>
<dbReference type="PANTHER" id="PTHR43731:SF9">
    <property type="entry name" value="SLR1461 PROTEIN"/>
    <property type="match status" value="1"/>
</dbReference>
<keyword evidence="7" id="KW-0645">Protease</keyword>
<evidence type="ECO:0000256" key="1">
    <source>
        <dbReference type="ARBA" id="ARBA00004141"/>
    </source>
</evidence>
<keyword evidence="4 5" id="KW-0472">Membrane</keyword>
<dbReference type="InterPro" id="IPR035952">
    <property type="entry name" value="Rhomboid-like_sf"/>
</dbReference>
<feature type="transmembrane region" description="Helical" evidence="5">
    <location>
        <begin position="42"/>
        <end position="59"/>
    </location>
</feature>
<dbReference type="InterPro" id="IPR050925">
    <property type="entry name" value="Rhomboid_protease_S54"/>
</dbReference>
<dbReference type="Gene3D" id="1.20.1540.10">
    <property type="entry name" value="Rhomboid-like"/>
    <property type="match status" value="1"/>
</dbReference>
<feature type="domain" description="Peptidase S54 rhomboid" evidence="6">
    <location>
        <begin position="80"/>
        <end position="212"/>
    </location>
</feature>
<feature type="transmembrane region" description="Helical" evidence="5">
    <location>
        <begin position="95"/>
        <end position="113"/>
    </location>
</feature>
<keyword evidence="9" id="KW-1185">Reference proteome</keyword>
<keyword evidence="2 5" id="KW-0812">Transmembrane</keyword>
<dbReference type="GO" id="GO:0004252">
    <property type="term" value="F:serine-type endopeptidase activity"/>
    <property type="evidence" value="ECO:0007669"/>
    <property type="project" value="InterPro"/>
</dbReference>
<evidence type="ECO:0000256" key="2">
    <source>
        <dbReference type="ARBA" id="ARBA00022692"/>
    </source>
</evidence>
<keyword evidence="3 5" id="KW-1133">Transmembrane helix</keyword>
<feature type="transmembrane region" description="Helical" evidence="5">
    <location>
        <begin position="142"/>
        <end position="160"/>
    </location>
</feature>
<reference evidence="7 10" key="2">
    <citation type="submission" date="2019-12" db="EMBL/GenBank/DDBJ databases">
        <title>Draft genome sequence of Labilibaculum sp. strain 44 isolated from deep waters of Black Sea.</title>
        <authorList>
            <person name="Yadav S."/>
            <person name="Villanueva L."/>
        </authorList>
    </citation>
    <scope>NUCLEOTIDE SEQUENCE [LARGE SCALE GENOMIC DNA]</scope>
    <source>
        <strain evidence="7 10">44</strain>
    </source>
</reference>
<evidence type="ECO:0000313" key="10">
    <source>
        <dbReference type="Proteomes" id="UP000462449"/>
    </source>
</evidence>
<feature type="transmembrane region" description="Helical" evidence="5">
    <location>
        <begin position="192"/>
        <end position="210"/>
    </location>
</feature>
<accession>A0A7M4D5A1</accession>
<dbReference type="PANTHER" id="PTHR43731">
    <property type="entry name" value="RHOMBOID PROTEASE"/>
    <property type="match status" value="1"/>
</dbReference>
<reference evidence="8 9" key="1">
    <citation type="submission" date="2019-11" db="EMBL/GenBank/DDBJ databases">
        <title>Draft genome sequence of Labilibaculum sp. strain SYP isolated from Black Sea.</title>
        <authorList>
            <person name="Yadav S."/>
            <person name="Villanueva L."/>
        </authorList>
    </citation>
    <scope>NUCLEOTIDE SEQUENCE [LARGE SCALE GENOMIC DNA]</scope>
    <source>
        <strain evidence="8 9">44</strain>
    </source>
</reference>
<evidence type="ECO:0000259" key="6">
    <source>
        <dbReference type="Pfam" id="PF01694"/>
    </source>
</evidence>
<name>A0A7M4D5A1_9BACT</name>
<proteinExistence type="predicted"/>
<evidence type="ECO:0000256" key="5">
    <source>
        <dbReference type="SAM" id="Phobius"/>
    </source>
</evidence>
<organism evidence="7 10">
    <name type="scientific">Labilibaculum euxinus</name>
    <dbReference type="NCBI Taxonomy" id="2686357"/>
    <lineage>
        <taxon>Bacteria</taxon>
        <taxon>Pseudomonadati</taxon>
        <taxon>Bacteroidota</taxon>
        <taxon>Bacteroidia</taxon>
        <taxon>Marinilabiliales</taxon>
        <taxon>Marinifilaceae</taxon>
        <taxon>Labilibaculum</taxon>
    </lineage>
</organism>
<evidence type="ECO:0000256" key="3">
    <source>
        <dbReference type="ARBA" id="ARBA00022989"/>
    </source>
</evidence>
<feature type="transmembrane region" description="Helical" evidence="5">
    <location>
        <begin position="120"/>
        <end position="136"/>
    </location>
</feature>
<comment type="subcellular location">
    <subcellularLocation>
        <location evidence="1">Membrane</location>
        <topology evidence="1">Multi-pass membrane protein</topology>
    </subcellularLocation>
</comment>
<evidence type="ECO:0000256" key="4">
    <source>
        <dbReference type="ARBA" id="ARBA00023136"/>
    </source>
</evidence>
<sequence length="248" mass="28589">MGLKHQKTPQTPKGASLLKCGILRETRPYNKDFEKLRLKHSLIFPLAFVFLIWAVKIFEWGLDLNLYYLGIFPLHAKGLLGILTSPLIHKDFSHLMANTIPFFVLSWGIFYFYRPLSYQIFILCYLTTNILVWLGAREAYHIGASGLVYAFASFLFFSGIIRNHYRLIAISFIVAFLYGSLFWGVFPILTDVSWEGHLFGGFSGMIYALAYRNQGPKKPAIIIPEDDDSIPEEIWNSEDFEDKEVLRK</sequence>
<dbReference type="Pfam" id="PF01694">
    <property type="entry name" value="Rhomboid"/>
    <property type="match status" value="1"/>
</dbReference>
<dbReference type="Proteomes" id="UP000285951">
    <property type="component" value="Unassembled WGS sequence"/>
</dbReference>
<dbReference type="GO" id="GO:0016020">
    <property type="term" value="C:membrane"/>
    <property type="evidence" value="ECO:0007669"/>
    <property type="project" value="UniProtKB-SubCell"/>
</dbReference>
<comment type="caution">
    <text evidence="7">The sequence shown here is derived from an EMBL/GenBank/DDBJ whole genome shotgun (WGS) entry which is preliminary data.</text>
</comment>
<keyword evidence="7" id="KW-0378">Hydrolase</keyword>
<dbReference type="EMBL" id="WOTW01000015">
    <property type="protein sequence ID" value="MUP37830.1"/>
    <property type="molecule type" value="Genomic_DNA"/>
</dbReference>
<dbReference type="GO" id="GO:0006508">
    <property type="term" value="P:proteolysis"/>
    <property type="evidence" value="ECO:0007669"/>
    <property type="project" value="UniProtKB-KW"/>
</dbReference>
<evidence type="ECO:0000313" key="8">
    <source>
        <dbReference type="EMBL" id="MVB07035.1"/>
    </source>
</evidence>
<dbReference type="AlphaFoldDB" id="A0A7M4D5A1"/>